<comment type="caution">
    <text evidence="1">The sequence shown here is derived from an EMBL/GenBank/DDBJ whole genome shotgun (WGS) entry which is preliminary data.</text>
</comment>
<gene>
    <name evidence="1" type="ORF">GCM10011340_07820</name>
</gene>
<dbReference type="EMBL" id="BNAG01000001">
    <property type="protein sequence ID" value="GHE55488.1"/>
    <property type="molecule type" value="Genomic_DNA"/>
</dbReference>
<accession>A0ABQ3I1G3</accession>
<evidence type="ECO:0000313" key="1">
    <source>
        <dbReference type="EMBL" id="GHE55488.1"/>
    </source>
</evidence>
<evidence type="ECO:0000313" key="2">
    <source>
        <dbReference type="Proteomes" id="UP000658258"/>
    </source>
</evidence>
<dbReference type="Proteomes" id="UP000658258">
    <property type="component" value="Unassembled WGS sequence"/>
</dbReference>
<protein>
    <submittedName>
        <fullName evidence="1">Uncharacterized protein</fullName>
    </submittedName>
</protein>
<organism evidence="1 2">
    <name type="scientific">Roseivirga thermotolerans</name>
    <dbReference type="NCBI Taxonomy" id="1758176"/>
    <lineage>
        <taxon>Bacteria</taxon>
        <taxon>Pseudomonadati</taxon>
        <taxon>Bacteroidota</taxon>
        <taxon>Cytophagia</taxon>
        <taxon>Cytophagales</taxon>
        <taxon>Roseivirgaceae</taxon>
        <taxon>Roseivirga</taxon>
    </lineage>
</organism>
<reference evidence="2" key="1">
    <citation type="journal article" date="2019" name="Int. J. Syst. Evol. Microbiol.">
        <title>The Global Catalogue of Microorganisms (GCM) 10K type strain sequencing project: providing services to taxonomists for standard genome sequencing and annotation.</title>
        <authorList>
            <consortium name="The Broad Institute Genomics Platform"/>
            <consortium name="The Broad Institute Genome Sequencing Center for Infectious Disease"/>
            <person name="Wu L."/>
            <person name="Ma J."/>
        </authorList>
    </citation>
    <scope>NUCLEOTIDE SEQUENCE [LARGE SCALE GENOMIC DNA]</scope>
    <source>
        <strain evidence="2">CGMCC 1.15111</strain>
    </source>
</reference>
<sequence>MAYSKARQPVLSATMEQGELVFDKGTPFDSSEVYTPGLMVLQFGDARTAKSYSWDGNENWRWRIIQDSLLMFGQRDTLYGRLSTDEIVLSSTIDAVPTEYTFLKVESGLSLTTLPAKAQLELSIDEHVFDGQRWLFQKDTVYAVNIAPPGQELFLTTLEPLQVVEYAIDKAHGKVELGIIYLFQEKRKRYVGLFYPVVDDFTRPKARRLNFRLK</sequence>
<keyword evidence="2" id="KW-1185">Reference proteome</keyword>
<proteinExistence type="predicted"/>
<name>A0ABQ3I1G3_9BACT</name>